<name>A0A284RJK0_ARMOS</name>
<reference evidence="2" key="1">
    <citation type="journal article" date="2017" name="Nat. Ecol. Evol.">
        <title>Genome expansion and lineage-specific genetic innovations in the forest pathogenic fungi Armillaria.</title>
        <authorList>
            <person name="Sipos G."/>
            <person name="Prasanna A.N."/>
            <person name="Walter M.C."/>
            <person name="O'Connor E."/>
            <person name="Balint B."/>
            <person name="Krizsan K."/>
            <person name="Kiss B."/>
            <person name="Hess J."/>
            <person name="Varga T."/>
            <person name="Slot J."/>
            <person name="Riley R."/>
            <person name="Boka B."/>
            <person name="Rigling D."/>
            <person name="Barry K."/>
            <person name="Lee J."/>
            <person name="Mihaltcheva S."/>
            <person name="LaButti K."/>
            <person name="Lipzen A."/>
            <person name="Waldron R."/>
            <person name="Moloney N.M."/>
            <person name="Sperisen C."/>
            <person name="Kredics L."/>
            <person name="Vagvoelgyi C."/>
            <person name="Patrignani A."/>
            <person name="Fitzpatrick D."/>
            <person name="Nagy I."/>
            <person name="Doyle S."/>
            <person name="Anderson J.B."/>
            <person name="Grigoriev I.V."/>
            <person name="Gueldener U."/>
            <person name="Muensterkoetter M."/>
            <person name="Nagy L.G."/>
        </authorList>
    </citation>
    <scope>NUCLEOTIDE SEQUENCE [LARGE SCALE GENOMIC DNA]</scope>
    <source>
        <strain evidence="2">C18/9</strain>
    </source>
</reference>
<evidence type="ECO:0000313" key="2">
    <source>
        <dbReference type="Proteomes" id="UP000219338"/>
    </source>
</evidence>
<evidence type="ECO:0000313" key="1">
    <source>
        <dbReference type="EMBL" id="SJL08897.1"/>
    </source>
</evidence>
<dbReference type="Proteomes" id="UP000219338">
    <property type="component" value="Unassembled WGS sequence"/>
</dbReference>
<dbReference type="AlphaFoldDB" id="A0A284RJK0"/>
<proteinExistence type="predicted"/>
<organism evidence="1 2">
    <name type="scientific">Armillaria ostoyae</name>
    <name type="common">Armillaria root rot fungus</name>
    <dbReference type="NCBI Taxonomy" id="47428"/>
    <lineage>
        <taxon>Eukaryota</taxon>
        <taxon>Fungi</taxon>
        <taxon>Dikarya</taxon>
        <taxon>Basidiomycota</taxon>
        <taxon>Agaricomycotina</taxon>
        <taxon>Agaricomycetes</taxon>
        <taxon>Agaricomycetidae</taxon>
        <taxon>Agaricales</taxon>
        <taxon>Marasmiineae</taxon>
        <taxon>Physalacriaceae</taxon>
        <taxon>Armillaria</taxon>
    </lineage>
</organism>
<accession>A0A284RJK0</accession>
<sequence length="86" mass="9649">MAMDRYMRPPLDSEIHERDTKISQMRHRCHAGPLGMANSPSLLSTQTLHKAAQDSWVQRSTVLVACAIQYSIDRNINGTGNMPARL</sequence>
<dbReference type="EMBL" id="FUEG01000009">
    <property type="protein sequence ID" value="SJL08897.1"/>
    <property type="molecule type" value="Genomic_DNA"/>
</dbReference>
<protein>
    <submittedName>
        <fullName evidence="1">Uncharacterized protein</fullName>
    </submittedName>
</protein>
<gene>
    <name evidence="1" type="ORF">ARMOST_12270</name>
</gene>
<keyword evidence="2" id="KW-1185">Reference proteome</keyword>